<dbReference type="InterPro" id="IPR003591">
    <property type="entry name" value="Leu-rich_rpt_typical-subtyp"/>
</dbReference>
<name>A0ABR0X2M8_REHGL</name>
<accession>A0ABR0X2M8</accession>
<keyword evidence="6" id="KW-0067">ATP-binding</keyword>
<protein>
    <recommendedName>
        <fullName evidence="13">Disease resistance protein</fullName>
    </recommendedName>
</protein>
<feature type="domain" description="Disease resistance protein winged helix" evidence="10">
    <location>
        <begin position="411"/>
        <end position="475"/>
    </location>
</feature>
<evidence type="ECO:0000256" key="1">
    <source>
        <dbReference type="ARBA" id="ARBA00008894"/>
    </source>
</evidence>
<dbReference type="InterPro" id="IPR002182">
    <property type="entry name" value="NB-ARC"/>
</dbReference>
<sequence length="986" mass="112957">MLGQIVESFFSKIGEQLADYAHNTMSNINDFHSTLNSLQSNLKSLVATALDVEEKIRSAELSGKKKRKREVENWLTEVKMIEREFMELENEVQSEGFISRFMGENRVAKLRERVENLVKQSRHFGEHVLDVYQTRGKALLTTKLEGEAFNQNLERILKLLVVDKVSSIGIYGMGGVGKTNLTKHIHNRLLEEPQECVFWVTVSQEISIKMLQDKISHAIDLNLSDKHDDGKRAAILNQELSMRKNIVLILDDLWKYINLEEVGVPIGVEGCRLIITTRSLKVCNQMCCKQKVEVKTLNANEAWNLFRETLGGETTFSPEVQNIATSMVKMCDGLPLGIITLAGSMRGETNIHVWRNELAELQKSVMGQNDMEHKVFKVLEYSFDRLDPNHQRHGKSTGHTTLQLCFLYCSLYPEDYKIKREELVQKFISEELVDERKCRKAQIDEGHSTLDKLVNVCLLESTSDIVKMHDLVRAMALNITKGKNMVKPGHSLRKVPLEKEWTSNLEKVSLMKNRIEETQLRMSPNCPKLSTLLLNRNPLKLLPDLFFAKMHGLCHLDLSETDIKELPSSLSDLVSLKVLILGGCENLVHMPNLRKLEALRELDLSDTSIKELPQGMEKLVNLKCLLMFRITHFHLEPLILLNFPNLQRLCLPIEIEAPVEEIERLKQLEEFEGRVKDVCHFNRFIRSTQSRECHTTYKIQIGSTTDGHWSYGDYNEVVTFYQYDLNKGEEKDLSMLAKDIQRLVLRECEGLSNNLLDDFPNKPTSLQTLGIINCKGIECILTHEQSQELLQSRVIHTLEEIDLWDSPDFMGIIYRREIGVVALSSPPQSVFSSLKRLSISGCHKMKKLGLPVSEFPNLEYIYVGWSLEIEEIISTADDYGRSGEGEVHIIRSLPKLKHLSLIQLPGLKSICKAPVICSSIESIELKKCPVLKEVPLFFSPWVTTSFSPPTTLKEIKLLQREKEWWESLEWDHPNNINLLQPFICFS</sequence>
<reference evidence="11 12" key="1">
    <citation type="journal article" date="2021" name="Comput. Struct. Biotechnol. J.">
        <title>De novo genome assembly of the potent medicinal plant Rehmannia glutinosa using nanopore technology.</title>
        <authorList>
            <person name="Ma L."/>
            <person name="Dong C."/>
            <person name="Song C."/>
            <person name="Wang X."/>
            <person name="Zheng X."/>
            <person name="Niu Y."/>
            <person name="Chen S."/>
            <person name="Feng W."/>
        </authorList>
    </citation>
    <scope>NUCLEOTIDE SEQUENCE [LARGE SCALE GENOMIC DNA]</scope>
    <source>
        <strain evidence="11">DH-2019</strain>
    </source>
</reference>
<evidence type="ECO:0000259" key="9">
    <source>
        <dbReference type="Pfam" id="PF23247"/>
    </source>
</evidence>
<keyword evidence="12" id="KW-1185">Reference proteome</keyword>
<dbReference type="Pfam" id="PF13855">
    <property type="entry name" value="LRR_8"/>
    <property type="match status" value="1"/>
</dbReference>
<evidence type="ECO:0000256" key="2">
    <source>
        <dbReference type="ARBA" id="ARBA00022614"/>
    </source>
</evidence>
<dbReference type="SMART" id="SM00369">
    <property type="entry name" value="LRR_TYP"/>
    <property type="match status" value="3"/>
</dbReference>
<feature type="coiled-coil region" evidence="7">
    <location>
        <begin position="35"/>
        <end position="91"/>
    </location>
</feature>
<comment type="caution">
    <text evidence="11">The sequence shown here is derived from an EMBL/GenBank/DDBJ whole genome shotgun (WGS) entry which is preliminary data.</text>
</comment>
<dbReference type="EMBL" id="JABTTQ020000006">
    <property type="protein sequence ID" value="KAK6153446.1"/>
    <property type="molecule type" value="Genomic_DNA"/>
</dbReference>
<dbReference type="Proteomes" id="UP001318860">
    <property type="component" value="Unassembled WGS sequence"/>
</dbReference>
<evidence type="ECO:0000256" key="4">
    <source>
        <dbReference type="ARBA" id="ARBA00022741"/>
    </source>
</evidence>
<evidence type="ECO:0000256" key="7">
    <source>
        <dbReference type="SAM" id="Coils"/>
    </source>
</evidence>
<dbReference type="Pfam" id="PF00931">
    <property type="entry name" value="NB-ARC"/>
    <property type="match status" value="1"/>
</dbReference>
<feature type="domain" description="Disease resistance protein At4g27190-like leucine-rich repeats" evidence="9">
    <location>
        <begin position="827"/>
        <end position="934"/>
    </location>
</feature>
<gene>
    <name evidence="11" type="ORF">DH2020_013085</name>
</gene>
<evidence type="ECO:0000259" key="10">
    <source>
        <dbReference type="Pfam" id="PF23559"/>
    </source>
</evidence>
<dbReference type="InterPro" id="IPR027417">
    <property type="entry name" value="P-loop_NTPase"/>
</dbReference>
<evidence type="ECO:0000259" key="8">
    <source>
        <dbReference type="Pfam" id="PF00931"/>
    </source>
</evidence>
<dbReference type="InterPro" id="IPR042197">
    <property type="entry name" value="Apaf_helical"/>
</dbReference>
<dbReference type="SUPFAM" id="SSF52058">
    <property type="entry name" value="L domain-like"/>
    <property type="match status" value="1"/>
</dbReference>
<keyword evidence="5" id="KW-0611">Plant defense</keyword>
<dbReference type="Gene3D" id="3.80.10.10">
    <property type="entry name" value="Ribonuclease Inhibitor"/>
    <property type="match status" value="2"/>
</dbReference>
<dbReference type="PANTHER" id="PTHR33463:SF187">
    <property type="entry name" value="AND NB-ARC DOMAIN DISEASE RESISTANCE PROTEIN, PUTATIVE-RELATED"/>
    <property type="match status" value="1"/>
</dbReference>
<dbReference type="PRINTS" id="PR00364">
    <property type="entry name" value="DISEASERSIST"/>
</dbReference>
<evidence type="ECO:0000256" key="5">
    <source>
        <dbReference type="ARBA" id="ARBA00022821"/>
    </source>
</evidence>
<dbReference type="PANTHER" id="PTHR33463">
    <property type="entry name" value="NB-ARC DOMAIN-CONTAINING PROTEIN-RELATED"/>
    <property type="match status" value="1"/>
</dbReference>
<dbReference type="InterPro" id="IPR001611">
    <property type="entry name" value="Leu-rich_rpt"/>
</dbReference>
<keyword evidence="2" id="KW-0433">Leucine-rich repeat</keyword>
<keyword evidence="7" id="KW-0175">Coiled coil</keyword>
<dbReference type="InterPro" id="IPR057135">
    <property type="entry name" value="At4g27190-like_LRR"/>
</dbReference>
<dbReference type="InterPro" id="IPR036388">
    <property type="entry name" value="WH-like_DNA-bd_sf"/>
</dbReference>
<keyword evidence="4" id="KW-0547">Nucleotide-binding</keyword>
<evidence type="ECO:0000256" key="6">
    <source>
        <dbReference type="ARBA" id="ARBA00022840"/>
    </source>
</evidence>
<evidence type="ECO:0000256" key="3">
    <source>
        <dbReference type="ARBA" id="ARBA00022737"/>
    </source>
</evidence>
<dbReference type="InterPro" id="IPR032675">
    <property type="entry name" value="LRR_dom_sf"/>
</dbReference>
<evidence type="ECO:0008006" key="13">
    <source>
        <dbReference type="Google" id="ProtNLM"/>
    </source>
</evidence>
<feature type="domain" description="NB-ARC" evidence="8">
    <location>
        <begin position="150"/>
        <end position="309"/>
    </location>
</feature>
<evidence type="ECO:0000313" key="12">
    <source>
        <dbReference type="Proteomes" id="UP001318860"/>
    </source>
</evidence>
<dbReference type="Pfam" id="PF23247">
    <property type="entry name" value="LRR_RPS2"/>
    <property type="match status" value="1"/>
</dbReference>
<organism evidence="11 12">
    <name type="scientific">Rehmannia glutinosa</name>
    <name type="common">Chinese foxglove</name>
    <dbReference type="NCBI Taxonomy" id="99300"/>
    <lineage>
        <taxon>Eukaryota</taxon>
        <taxon>Viridiplantae</taxon>
        <taxon>Streptophyta</taxon>
        <taxon>Embryophyta</taxon>
        <taxon>Tracheophyta</taxon>
        <taxon>Spermatophyta</taxon>
        <taxon>Magnoliopsida</taxon>
        <taxon>eudicotyledons</taxon>
        <taxon>Gunneridae</taxon>
        <taxon>Pentapetalae</taxon>
        <taxon>asterids</taxon>
        <taxon>lamiids</taxon>
        <taxon>Lamiales</taxon>
        <taxon>Orobanchaceae</taxon>
        <taxon>Rehmannieae</taxon>
        <taxon>Rehmannia</taxon>
    </lineage>
</organism>
<evidence type="ECO:0000313" key="11">
    <source>
        <dbReference type="EMBL" id="KAK6153446.1"/>
    </source>
</evidence>
<dbReference type="Gene3D" id="1.10.8.430">
    <property type="entry name" value="Helical domain of apoptotic protease-activating factors"/>
    <property type="match status" value="1"/>
</dbReference>
<comment type="similarity">
    <text evidence="1">Belongs to the disease resistance NB-LRR family.</text>
</comment>
<dbReference type="InterPro" id="IPR058922">
    <property type="entry name" value="WHD_DRP"/>
</dbReference>
<dbReference type="Gene3D" id="3.40.50.300">
    <property type="entry name" value="P-loop containing nucleotide triphosphate hydrolases"/>
    <property type="match status" value="1"/>
</dbReference>
<proteinExistence type="inferred from homology"/>
<dbReference type="Gene3D" id="1.10.10.10">
    <property type="entry name" value="Winged helix-like DNA-binding domain superfamily/Winged helix DNA-binding domain"/>
    <property type="match status" value="1"/>
</dbReference>
<dbReference type="InterPro" id="IPR050905">
    <property type="entry name" value="Plant_NBS-LRR"/>
</dbReference>
<dbReference type="SUPFAM" id="SSF52540">
    <property type="entry name" value="P-loop containing nucleoside triphosphate hydrolases"/>
    <property type="match status" value="1"/>
</dbReference>
<keyword evidence="3" id="KW-0677">Repeat</keyword>
<dbReference type="Pfam" id="PF23559">
    <property type="entry name" value="WHD_DRP"/>
    <property type="match status" value="1"/>
</dbReference>